<dbReference type="EMBL" id="KV878585">
    <property type="protein sequence ID" value="OJJ60064.1"/>
    <property type="molecule type" value="Genomic_DNA"/>
</dbReference>
<dbReference type="Proteomes" id="UP000184356">
    <property type="component" value="Unassembled WGS sequence"/>
</dbReference>
<accession>A0A1L9TKV3</accession>
<evidence type="ECO:0000256" key="2">
    <source>
        <dbReference type="ARBA" id="ARBA00046325"/>
    </source>
</evidence>
<organism evidence="5 6">
    <name type="scientific">Aspergillus sydowii CBS 593.65</name>
    <dbReference type="NCBI Taxonomy" id="1036612"/>
    <lineage>
        <taxon>Eukaryota</taxon>
        <taxon>Fungi</taxon>
        <taxon>Dikarya</taxon>
        <taxon>Ascomycota</taxon>
        <taxon>Pezizomycotina</taxon>
        <taxon>Eurotiomycetes</taxon>
        <taxon>Eurotiomycetidae</taxon>
        <taxon>Eurotiales</taxon>
        <taxon>Aspergillaceae</taxon>
        <taxon>Aspergillus</taxon>
        <taxon>Aspergillus subgen. Nidulantes</taxon>
    </lineage>
</organism>
<dbReference type="STRING" id="1036612.A0A1L9TKV3"/>
<evidence type="ECO:0000259" key="3">
    <source>
        <dbReference type="Pfam" id="PF22903"/>
    </source>
</evidence>
<evidence type="ECO:0000313" key="5">
    <source>
        <dbReference type="EMBL" id="OJJ60064.1"/>
    </source>
</evidence>
<dbReference type="Pfam" id="PF24137">
    <property type="entry name" value="DA_N"/>
    <property type="match status" value="1"/>
</dbReference>
<reference evidence="6" key="1">
    <citation type="journal article" date="2017" name="Genome Biol.">
        <title>Comparative genomics reveals high biological diversity and specific adaptations in the industrially and medically important fungal genus Aspergillus.</title>
        <authorList>
            <person name="de Vries R.P."/>
            <person name="Riley R."/>
            <person name="Wiebenga A."/>
            <person name="Aguilar-Osorio G."/>
            <person name="Amillis S."/>
            <person name="Uchima C.A."/>
            <person name="Anderluh G."/>
            <person name="Asadollahi M."/>
            <person name="Askin M."/>
            <person name="Barry K."/>
            <person name="Battaglia E."/>
            <person name="Bayram O."/>
            <person name="Benocci T."/>
            <person name="Braus-Stromeyer S.A."/>
            <person name="Caldana C."/>
            <person name="Canovas D."/>
            <person name="Cerqueira G.C."/>
            <person name="Chen F."/>
            <person name="Chen W."/>
            <person name="Choi C."/>
            <person name="Clum A."/>
            <person name="Dos Santos R.A."/>
            <person name="Damasio A.R."/>
            <person name="Diallinas G."/>
            <person name="Emri T."/>
            <person name="Fekete E."/>
            <person name="Flipphi M."/>
            <person name="Freyberg S."/>
            <person name="Gallo A."/>
            <person name="Gournas C."/>
            <person name="Habgood R."/>
            <person name="Hainaut M."/>
            <person name="Harispe M.L."/>
            <person name="Henrissat B."/>
            <person name="Hilden K.S."/>
            <person name="Hope R."/>
            <person name="Hossain A."/>
            <person name="Karabika E."/>
            <person name="Karaffa L."/>
            <person name="Karanyi Z."/>
            <person name="Krasevec N."/>
            <person name="Kuo A."/>
            <person name="Kusch H."/>
            <person name="LaButti K."/>
            <person name="Lagendijk E.L."/>
            <person name="Lapidus A."/>
            <person name="Levasseur A."/>
            <person name="Lindquist E."/>
            <person name="Lipzen A."/>
            <person name="Logrieco A.F."/>
            <person name="MacCabe A."/>
            <person name="Maekelae M.R."/>
            <person name="Malavazi I."/>
            <person name="Melin P."/>
            <person name="Meyer V."/>
            <person name="Mielnichuk N."/>
            <person name="Miskei M."/>
            <person name="Molnar A.P."/>
            <person name="Mule G."/>
            <person name="Ngan C.Y."/>
            <person name="Orejas M."/>
            <person name="Orosz E."/>
            <person name="Ouedraogo J.P."/>
            <person name="Overkamp K.M."/>
            <person name="Park H.-S."/>
            <person name="Perrone G."/>
            <person name="Piumi F."/>
            <person name="Punt P.J."/>
            <person name="Ram A.F."/>
            <person name="Ramon A."/>
            <person name="Rauscher S."/>
            <person name="Record E."/>
            <person name="Riano-Pachon D.M."/>
            <person name="Robert V."/>
            <person name="Roehrig J."/>
            <person name="Ruller R."/>
            <person name="Salamov A."/>
            <person name="Salih N.S."/>
            <person name="Samson R.A."/>
            <person name="Sandor E."/>
            <person name="Sanguinetti M."/>
            <person name="Schuetze T."/>
            <person name="Sepcic K."/>
            <person name="Shelest E."/>
            <person name="Sherlock G."/>
            <person name="Sophianopoulou V."/>
            <person name="Squina F.M."/>
            <person name="Sun H."/>
            <person name="Susca A."/>
            <person name="Todd R.B."/>
            <person name="Tsang A."/>
            <person name="Unkles S.E."/>
            <person name="van de Wiele N."/>
            <person name="van Rossen-Uffink D."/>
            <person name="Oliveira J.V."/>
            <person name="Vesth T.C."/>
            <person name="Visser J."/>
            <person name="Yu J.-H."/>
            <person name="Zhou M."/>
            <person name="Andersen M.R."/>
            <person name="Archer D.B."/>
            <person name="Baker S.E."/>
            <person name="Benoit I."/>
            <person name="Brakhage A.A."/>
            <person name="Braus G.H."/>
            <person name="Fischer R."/>
            <person name="Frisvad J.C."/>
            <person name="Goldman G.H."/>
            <person name="Houbraken J."/>
            <person name="Oakley B."/>
            <person name="Pocsi I."/>
            <person name="Scazzocchio C."/>
            <person name="Seiboth B."/>
            <person name="vanKuyk P.A."/>
            <person name="Wortman J."/>
            <person name="Dyer P.S."/>
            <person name="Grigoriev I.V."/>
        </authorList>
    </citation>
    <scope>NUCLEOTIDE SEQUENCE [LARGE SCALE GENOMIC DNA]</scope>
    <source>
        <strain evidence="6">CBS 593.65</strain>
    </source>
</reference>
<keyword evidence="1" id="KW-0413">Isomerase</keyword>
<proteinExistence type="inferred from homology"/>
<gene>
    <name evidence="5" type="ORF">ASPSYDRAFT_131879</name>
</gene>
<comment type="similarity">
    <text evidence="2">Belongs to the Diels-Alderase family.</text>
</comment>
<dbReference type="AlphaFoldDB" id="A0A1L9TKV3"/>
<dbReference type="RefSeq" id="XP_040703870.1">
    <property type="nucleotide sequence ID" value="XM_040840590.1"/>
</dbReference>
<dbReference type="VEuPathDB" id="FungiDB:ASPSYDRAFT_131879"/>
<evidence type="ECO:0000259" key="4">
    <source>
        <dbReference type="Pfam" id="PF24137"/>
    </source>
</evidence>
<evidence type="ECO:0000256" key="1">
    <source>
        <dbReference type="ARBA" id="ARBA00023235"/>
    </source>
</evidence>
<protein>
    <recommendedName>
        <fullName evidence="7">AttH domain-containing protein</fullName>
    </recommendedName>
</protein>
<evidence type="ECO:0008006" key="7">
    <source>
        <dbReference type="Google" id="ProtNLM"/>
    </source>
</evidence>
<sequence>MTDSLVSRFAIDQGSIVAGPVQASPFIPGSSNVFPKFKEKIPETGWELWYFDGVSEVDKAAVVIGVTRNAEGRRQGGFKVQVFAIWPDETTWHRDLFFPESVVSVTAEGNTLGIWRDPSAGCSISFSFSVQANSSRAELIFDVPGVVEGTMSLISLPGDTGIDTRAELGPSVWYVRPIGRAAVTADMTFSSSESKSSRHLSLGPQDGLASGGMDRVWSALSWPQIMTESYYLRARVGPYSMQLMRILSSVETGKQPYSVARLYREGKLICGAQKVLGPGRQNELLDEDSVVVEKVYANRSTDGLTGAYRDQNTGYLVEFVRAADGDRWRFHVRHDRILWNMSTSAPGPNGTGNTGFIESVVGGCNGESFQGVGTGGQCELTQQ</sequence>
<feature type="domain" description="Diels-Alderase C-terminal" evidence="3">
    <location>
        <begin position="220"/>
        <end position="380"/>
    </location>
</feature>
<evidence type="ECO:0000313" key="6">
    <source>
        <dbReference type="Proteomes" id="UP000184356"/>
    </source>
</evidence>
<keyword evidence="6" id="KW-1185">Reference proteome</keyword>
<name>A0A1L9TKV3_9EURO</name>
<dbReference type="OrthoDB" id="5344254at2759"/>
<dbReference type="GeneID" id="63756663"/>
<dbReference type="Pfam" id="PF22903">
    <property type="entry name" value="DA_C"/>
    <property type="match status" value="1"/>
</dbReference>
<feature type="domain" description="Diels-Alderase N-terminal" evidence="4">
    <location>
        <begin position="4"/>
        <end position="217"/>
    </location>
</feature>
<dbReference type="InterPro" id="IPR056402">
    <property type="entry name" value="DA_N"/>
</dbReference>
<dbReference type="InterPro" id="IPR054499">
    <property type="entry name" value="DA_C"/>
</dbReference>
<dbReference type="GO" id="GO:0016853">
    <property type="term" value="F:isomerase activity"/>
    <property type="evidence" value="ECO:0007669"/>
    <property type="project" value="UniProtKB-KW"/>
</dbReference>